<feature type="region of interest" description="Disordered" evidence="1">
    <location>
        <begin position="1"/>
        <end position="58"/>
    </location>
</feature>
<evidence type="ECO:0000313" key="3">
    <source>
        <dbReference type="Proteomes" id="UP000570595"/>
    </source>
</evidence>
<protein>
    <submittedName>
        <fullName evidence="2">Uncharacterized protein</fullName>
    </submittedName>
</protein>
<evidence type="ECO:0000256" key="1">
    <source>
        <dbReference type="SAM" id="MobiDB-lite"/>
    </source>
</evidence>
<dbReference type="AlphaFoldDB" id="A0A7J6KJU2"/>
<organism evidence="2 3">
    <name type="scientific">Perkinsus olseni</name>
    <name type="common">Perkinsus atlanticus</name>
    <dbReference type="NCBI Taxonomy" id="32597"/>
    <lineage>
        <taxon>Eukaryota</taxon>
        <taxon>Sar</taxon>
        <taxon>Alveolata</taxon>
        <taxon>Perkinsozoa</taxon>
        <taxon>Perkinsea</taxon>
        <taxon>Perkinsida</taxon>
        <taxon>Perkinsidae</taxon>
        <taxon>Perkinsus</taxon>
    </lineage>
</organism>
<accession>A0A7J6KJU2</accession>
<comment type="caution">
    <text evidence="2">The sequence shown here is derived from an EMBL/GenBank/DDBJ whole genome shotgun (WGS) entry which is preliminary data.</text>
</comment>
<dbReference type="EMBL" id="JABAHT010002844">
    <property type="protein sequence ID" value="KAF4646841.1"/>
    <property type="molecule type" value="Genomic_DNA"/>
</dbReference>
<evidence type="ECO:0000313" key="2">
    <source>
        <dbReference type="EMBL" id="KAF4646841.1"/>
    </source>
</evidence>
<reference evidence="2 3" key="1">
    <citation type="submission" date="2020-04" db="EMBL/GenBank/DDBJ databases">
        <title>Perkinsus olseni comparative genomics.</title>
        <authorList>
            <person name="Bogema D.R."/>
        </authorList>
    </citation>
    <scope>NUCLEOTIDE SEQUENCE [LARGE SCALE GENOMIC DNA]</scope>
    <source>
        <strain evidence="2">ATCC PRA-179</strain>
    </source>
</reference>
<proteinExistence type="predicted"/>
<sequence>MASPSARSPVEEAGPSGGVYVAEGLPRQSAKRRRSSWHGDRHRTVFGDPSPLSPHGSYARTILRTGRFLDDRREGLGNDEWRALAERLRQKSENYIVSCPRSPASHLH</sequence>
<name>A0A7J6KJU2_PEROL</name>
<gene>
    <name evidence="2" type="ORF">FOZ61_005061</name>
</gene>
<dbReference type="Proteomes" id="UP000570595">
    <property type="component" value="Unassembled WGS sequence"/>
</dbReference>